<dbReference type="InterPro" id="IPR023606">
    <property type="entry name" value="CoA-Trfase_III_dom_1_sf"/>
</dbReference>
<evidence type="ECO:0000313" key="2">
    <source>
        <dbReference type="EMBL" id="HIT99001.1"/>
    </source>
</evidence>
<dbReference type="Gene3D" id="3.30.1540.10">
    <property type="entry name" value="formyl-coa transferase, domain 3"/>
    <property type="match status" value="1"/>
</dbReference>
<dbReference type="Gene3D" id="3.40.50.10540">
    <property type="entry name" value="Crotonobetainyl-coa:carnitine coa-transferase, domain 1"/>
    <property type="match status" value="1"/>
</dbReference>
<gene>
    <name evidence="2" type="ORF">IAD12_01960</name>
</gene>
<organism evidence="2 3">
    <name type="scientific">Candidatus Allocopromorpha excrementavium</name>
    <dbReference type="NCBI Taxonomy" id="2840741"/>
    <lineage>
        <taxon>Bacteria</taxon>
        <taxon>Bacillati</taxon>
        <taxon>Bacillota</taxon>
        <taxon>Clostridia</taxon>
        <taxon>Eubacteriales</taxon>
        <taxon>Eubacteriaceae</taxon>
        <taxon>Eubacteriaceae incertae sedis</taxon>
        <taxon>Candidatus Allocopromorpha</taxon>
    </lineage>
</organism>
<protein>
    <submittedName>
        <fullName evidence="2">CoA transferase</fullName>
    </submittedName>
</protein>
<reference evidence="2" key="2">
    <citation type="journal article" date="2021" name="PeerJ">
        <title>Extensive microbial diversity within the chicken gut microbiome revealed by metagenomics and culture.</title>
        <authorList>
            <person name="Gilroy R."/>
            <person name="Ravi A."/>
            <person name="Getino M."/>
            <person name="Pursley I."/>
            <person name="Horton D.L."/>
            <person name="Alikhan N.F."/>
            <person name="Baker D."/>
            <person name="Gharbi K."/>
            <person name="Hall N."/>
            <person name="Watson M."/>
            <person name="Adriaenssens E.M."/>
            <person name="Foster-Nyarko E."/>
            <person name="Jarju S."/>
            <person name="Secka A."/>
            <person name="Antonio M."/>
            <person name="Oren A."/>
            <person name="Chaudhuri R.R."/>
            <person name="La Ragione R."/>
            <person name="Hildebrand F."/>
            <person name="Pallen M.J."/>
        </authorList>
    </citation>
    <scope>NUCLEOTIDE SEQUENCE</scope>
    <source>
        <strain evidence="2">CHK176-22527</strain>
    </source>
</reference>
<dbReference type="Proteomes" id="UP000824159">
    <property type="component" value="Unassembled WGS sequence"/>
</dbReference>
<dbReference type="SUPFAM" id="SSF89796">
    <property type="entry name" value="CoA-transferase family III (CaiB/BaiF)"/>
    <property type="match status" value="1"/>
</dbReference>
<dbReference type="AlphaFoldDB" id="A0A9D1HBL0"/>
<dbReference type="InterPro" id="IPR050483">
    <property type="entry name" value="CoA-transferase_III_domain"/>
</dbReference>
<evidence type="ECO:0000313" key="3">
    <source>
        <dbReference type="Proteomes" id="UP000824159"/>
    </source>
</evidence>
<dbReference type="PANTHER" id="PTHR48207:SF3">
    <property type="entry name" value="SUCCINATE--HYDROXYMETHYLGLUTARATE COA-TRANSFERASE"/>
    <property type="match status" value="1"/>
</dbReference>
<dbReference type="Pfam" id="PF02515">
    <property type="entry name" value="CoA_transf_3"/>
    <property type="match status" value="1"/>
</dbReference>
<dbReference type="EMBL" id="DVLX01000024">
    <property type="protein sequence ID" value="HIT99001.1"/>
    <property type="molecule type" value="Genomic_DNA"/>
</dbReference>
<dbReference type="InterPro" id="IPR044855">
    <property type="entry name" value="CoA-Trfase_III_dom3_sf"/>
</dbReference>
<dbReference type="GO" id="GO:0008410">
    <property type="term" value="F:CoA-transferase activity"/>
    <property type="evidence" value="ECO:0007669"/>
    <property type="project" value="TreeGrafter"/>
</dbReference>
<name>A0A9D1HBL0_9FIRM</name>
<evidence type="ECO:0000256" key="1">
    <source>
        <dbReference type="ARBA" id="ARBA00022679"/>
    </source>
</evidence>
<accession>A0A9D1HBL0</accession>
<dbReference type="InterPro" id="IPR003673">
    <property type="entry name" value="CoA-Trfase_fam_III"/>
</dbReference>
<comment type="caution">
    <text evidence="2">The sequence shown here is derived from an EMBL/GenBank/DDBJ whole genome shotgun (WGS) entry which is preliminary data.</text>
</comment>
<reference evidence="2" key="1">
    <citation type="submission" date="2020-10" db="EMBL/GenBank/DDBJ databases">
        <authorList>
            <person name="Gilroy R."/>
        </authorList>
    </citation>
    <scope>NUCLEOTIDE SEQUENCE</scope>
    <source>
        <strain evidence="2">CHK176-22527</strain>
    </source>
</reference>
<dbReference type="PANTHER" id="PTHR48207">
    <property type="entry name" value="SUCCINATE--HYDROXYMETHYLGLUTARATE COA-TRANSFERASE"/>
    <property type="match status" value="1"/>
</dbReference>
<sequence length="393" mass="43314">MKILEGVTVIDFTQAYSGPFCTMQLADFGARVIKIERRGVGDQSREWTPFKNGNSGYYAAINRNKESISLDISKPEGADIIKKMVRDADIVVENFKVGTMAKMGLDYDTLKKENPALIYASISGYGQNGPLKGLAAYDNVIQSVSGIQEMTGFPDGVPTRIGPAIGDNFTGLTMTVGILMAYYNRLNTGKGQYIDVAMLDTMFGILESPILFKEVLDEEITRCGNSDVTLVPYDVYPCKDGYFSAGLASDSGWDRFCQCIEKPELIKDPRFVDNDARCKNYDIITPVITEFFMTKTKKELADIFSAAKIPNAPVSTIPELMQHPQIKARGMLQELDDPGVGTYPAIGNPMKMEPSSAELRHGAPLMGQDTKNVLSDFGFTAQDIDDFLQKEII</sequence>
<keyword evidence="1 2" id="KW-0808">Transferase</keyword>
<proteinExistence type="predicted"/>